<keyword evidence="2 6" id="KW-0378">Hydrolase</keyword>
<dbReference type="eggNOG" id="KOG0323">
    <property type="taxonomic scope" value="Eukaryota"/>
</dbReference>
<dbReference type="Gene3D" id="3.40.50.10190">
    <property type="entry name" value="BRCT domain"/>
    <property type="match status" value="1"/>
</dbReference>
<evidence type="ECO:0000313" key="11">
    <source>
        <dbReference type="Proteomes" id="UP000008141"/>
    </source>
</evidence>
<organism evidence="11">
    <name type="scientific">Chlorella variabilis</name>
    <name type="common">Green alga</name>
    <dbReference type="NCBI Taxonomy" id="554065"/>
    <lineage>
        <taxon>Eukaryota</taxon>
        <taxon>Viridiplantae</taxon>
        <taxon>Chlorophyta</taxon>
        <taxon>core chlorophytes</taxon>
        <taxon>Trebouxiophyceae</taxon>
        <taxon>Chlorellales</taxon>
        <taxon>Chlorellaceae</taxon>
        <taxon>Chlorella clade</taxon>
        <taxon>Chlorella</taxon>
    </lineage>
</organism>
<comment type="subcellular location">
    <subcellularLocation>
        <location evidence="1 6">Nucleus</location>
    </subcellularLocation>
</comment>
<gene>
    <name evidence="10" type="ORF">CHLNCDRAFT_134722</name>
</gene>
<accession>E1ZGL7</accession>
<protein>
    <recommendedName>
        <fullName evidence="6">RNA polymerase II C-terminal domain phosphatase-like</fullName>
        <ecNumber evidence="6">3.1.3.16</ecNumber>
    </recommendedName>
</protein>
<dbReference type="SMART" id="SM00577">
    <property type="entry name" value="CPDc"/>
    <property type="match status" value="1"/>
</dbReference>
<evidence type="ECO:0000256" key="6">
    <source>
        <dbReference type="RuleBase" id="RU366066"/>
    </source>
</evidence>
<dbReference type="EC" id="3.1.3.16" evidence="6"/>
<evidence type="ECO:0000259" key="8">
    <source>
        <dbReference type="PROSITE" id="PS50172"/>
    </source>
</evidence>
<comment type="catalytic activity">
    <reaction evidence="5 6">
        <text>O-phospho-L-threonyl-[protein] + H2O = L-threonyl-[protein] + phosphate</text>
        <dbReference type="Rhea" id="RHEA:47004"/>
        <dbReference type="Rhea" id="RHEA-COMP:11060"/>
        <dbReference type="Rhea" id="RHEA-COMP:11605"/>
        <dbReference type="ChEBI" id="CHEBI:15377"/>
        <dbReference type="ChEBI" id="CHEBI:30013"/>
        <dbReference type="ChEBI" id="CHEBI:43474"/>
        <dbReference type="ChEBI" id="CHEBI:61977"/>
        <dbReference type="EC" id="3.1.3.16"/>
    </reaction>
</comment>
<evidence type="ECO:0000259" key="9">
    <source>
        <dbReference type="PROSITE" id="PS50969"/>
    </source>
</evidence>
<dbReference type="PANTHER" id="PTHR23081:SF36">
    <property type="entry name" value="RNA POLYMERASE II SUBUNIT A C-TERMINAL DOMAIN PHOSPHATASE"/>
    <property type="match status" value="1"/>
</dbReference>
<keyword evidence="11" id="KW-1185">Reference proteome</keyword>
<dbReference type="Pfam" id="PF03031">
    <property type="entry name" value="NIF"/>
    <property type="match status" value="1"/>
</dbReference>
<sequence length="513" mass="54647">MSLRGSESEDDLAALLEAELAASDGDTGVEEACASDAPAPKKPRLDMAAGTVPAASTQCPPHPGFMGGICIRCGALKGEAEEQGVALTYIHRGLVVSKHEAERVRQGTADRLLAHRKLLLILDLDHTLLNSTRFTEVPPQGAVTEQREGGEQALRAQLEAQPKGAPMLYCLPHMRMWTKLRPGVREFLEAAKDRQVGQVGFELAVYTMGDRDYAGEMAKLLDPAGSLFHGRIISSGDSTQRYVKDLDVVLGRERCVLILDDTEGVWPRHRDNLVQIERYLYFPADAARFGFRSQSLLERAVDEEGGGGALATCLRVMSGVQQQFFEQGDPGAADVRPLLGAARRAVLAECRLLFSRVMPLDCADPSAHPLWQLALKLGAECVRETGQGVTHVVATDTTDKTRWACGQGKHVVSPSWLWCCAYTWQRADEAGFPVKAGGDAAAARAAAPRSEAEDVAQAMAAAGGGAAADVPPPAEERAQPAAAAAGLGKKAAAGTEDATPGDDENTGQRNGPV</sequence>
<dbReference type="SUPFAM" id="SSF52113">
    <property type="entry name" value="BRCT domain"/>
    <property type="match status" value="1"/>
</dbReference>
<evidence type="ECO:0000256" key="2">
    <source>
        <dbReference type="ARBA" id="ARBA00022801"/>
    </source>
</evidence>
<dbReference type="InterPro" id="IPR036420">
    <property type="entry name" value="BRCT_dom_sf"/>
</dbReference>
<evidence type="ECO:0000256" key="4">
    <source>
        <dbReference type="ARBA" id="ARBA00047761"/>
    </source>
</evidence>
<proteinExistence type="predicted"/>
<dbReference type="FunCoup" id="E1ZGL7">
    <property type="interactions" value="1271"/>
</dbReference>
<dbReference type="PROSITE" id="PS50172">
    <property type="entry name" value="BRCT"/>
    <property type="match status" value="1"/>
</dbReference>
<comment type="function">
    <text evidence="6">This promotes the activity of RNA polymerase II.</text>
</comment>
<feature type="region of interest" description="Disordered" evidence="7">
    <location>
        <begin position="456"/>
        <end position="513"/>
    </location>
</feature>
<dbReference type="EMBL" id="GL433846">
    <property type="protein sequence ID" value="EFN54779.1"/>
    <property type="molecule type" value="Genomic_DNA"/>
</dbReference>
<dbReference type="GO" id="GO:0008420">
    <property type="term" value="F:RNA polymerase II CTD heptapeptide repeat phosphatase activity"/>
    <property type="evidence" value="ECO:0007669"/>
    <property type="project" value="UniProtKB-UniRule"/>
</dbReference>
<dbReference type="STRING" id="554065.E1ZGL7"/>
<dbReference type="Gene3D" id="3.40.50.1000">
    <property type="entry name" value="HAD superfamily/HAD-like"/>
    <property type="match status" value="1"/>
</dbReference>
<dbReference type="PANTHER" id="PTHR23081">
    <property type="entry name" value="RNA POLYMERASE II CTD PHOSPHATASE"/>
    <property type="match status" value="1"/>
</dbReference>
<feature type="domain" description="FCP1 homology" evidence="9">
    <location>
        <begin position="113"/>
        <end position="300"/>
    </location>
</feature>
<keyword evidence="3 6" id="KW-0539">Nucleus</keyword>
<dbReference type="InterPro" id="IPR039189">
    <property type="entry name" value="Fcp1"/>
</dbReference>
<dbReference type="Proteomes" id="UP000008141">
    <property type="component" value="Unassembled WGS sequence"/>
</dbReference>
<dbReference type="SMART" id="SM00292">
    <property type="entry name" value="BRCT"/>
    <property type="match status" value="1"/>
</dbReference>
<dbReference type="KEGG" id="cvr:CHLNCDRAFT_134722"/>
<feature type="domain" description="BRCT" evidence="8">
    <location>
        <begin position="342"/>
        <end position="434"/>
    </location>
</feature>
<dbReference type="CDD" id="cd17729">
    <property type="entry name" value="BRCT_CTDP1"/>
    <property type="match status" value="1"/>
</dbReference>
<dbReference type="SUPFAM" id="SSF56784">
    <property type="entry name" value="HAD-like"/>
    <property type="match status" value="1"/>
</dbReference>
<dbReference type="InterPro" id="IPR004274">
    <property type="entry name" value="FCP1_dom"/>
</dbReference>
<dbReference type="PROSITE" id="PS50969">
    <property type="entry name" value="FCP1"/>
    <property type="match status" value="1"/>
</dbReference>
<dbReference type="GeneID" id="17354400"/>
<dbReference type="AlphaFoldDB" id="E1ZGL7"/>
<dbReference type="InterPro" id="IPR023214">
    <property type="entry name" value="HAD_sf"/>
</dbReference>
<evidence type="ECO:0000256" key="7">
    <source>
        <dbReference type="SAM" id="MobiDB-lite"/>
    </source>
</evidence>
<dbReference type="InterPro" id="IPR001357">
    <property type="entry name" value="BRCT_dom"/>
</dbReference>
<name>E1ZGL7_CHLVA</name>
<evidence type="ECO:0000256" key="5">
    <source>
        <dbReference type="ARBA" id="ARBA00048336"/>
    </source>
</evidence>
<dbReference type="GO" id="GO:0005634">
    <property type="term" value="C:nucleus"/>
    <property type="evidence" value="ECO:0007669"/>
    <property type="project" value="UniProtKB-SubCell"/>
</dbReference>
<dbReference type="InterPro" id="IPR036412">
    <property type="entry name" value="HAD-like_sf"/>
</dbReference>
<dbReference type="OrthoDB" id="10249888at2759"/>
<evidence type="ECO:0000256" key="1">
    <source>
        <dbReference type="ARBA" id="ARBA00004123"/>
    </source>
</evidence>
<feature type="compositionally biased region" description="Low complexity" evidence="7">
    <location>
        <begin position="479"/>
        <end position="493"/>
    </location>
</feature>
<dbReference type="InParanoid" id="E1ZGL7"/>
<comment type="catalytic activity">
    <reaction evidence="4 6">
        <text>O-phospho-L-seryl-[protein] + H2O = L-seryl-[protein] + phosphate</text>
        <dbReference type="Rhea" id="RHEA:20629"/>
        <dbReference type="Rhea" id="RHEA-COMP:9863"/>
        <dbReference type="Rhea" id="RHEA-COMP:11604"/>
        <dbReference type="ChEBI" id="CHEBI:15377"/>
        <dbReference type="ChEBI" id="CHEBI:29999"/>
        <dbReference type="ChEBI" id="CHEBI:43474"/>
        <dbReference type="ChEBI" id="CHEBI:83421"/>
        <dbReference type="EC" id="3.1.3.16"/>
    </reaction>
</comment>
<evidence type="ECO:0000313" key="10">
    <source>
        <dbReference type="EMBL" id="EFN54779.1"/>
    </source>
</evidence>
<dbReference type="OMA" id="GDIFMLE"/>
<evidence type="ECO:0000256" key="3">
    <source>
        <dbReference type="ARBA" id="ARBA00023242"/>
    </source>
</evidence>
<reference evidence="10 11" key="1">
    <citation type="journal article" date="2010" name="Plant Cell">
        <title>The Chlorella variabilis NC64A genome reveals adaptation to photosymbiosis, coevolution with viruses, and cryptic sex.</title>
        <authorList>
            <person name="Blanc G."/>
            <person name="Duncan G."/>
            <person name="Agarkova I."/>
            <person name="Borodovsky M."/>
            <person name="Gurnon J."/>
            <person name="Kuo A."/>
            <person name="Lindquist E."/>
            <person name="Lucas S."/>
            <person name="Pangilinan J."/>
            <person name="Polle J."/>
            <person name="Salamov A."/>
            <person name="Terry A."/>
            <person name="Yamada T."/>
            <person name="Dunigan D.D."/>
            <person name="Grigoriev I.V."/>
            <person name="Claverie J.M."/>
            <person name="Van Etten J.L."/>
        </authorList>
    </citation>
    <scope>NUCLEOTIDE SEQUENCE [LARGE SCALE GENOMIC DNA]</scope>
    <source>
        <strain evidence="10 11">NC64A</strain>
    </source>
</reference>
<dbReference type="RefSeq" id="XP_005846881.1">
    <property type="nucleotide sequence ID" value="XM_005846819.1"/>
</dbReference>
<dbReference type="NCBIfam" id="TIGR02250">
    <property type="entry name" value="FCP1_euk"/>
    <property type="match status" value="1"/>
</dbReference>
<dbReference type="CDD" id="cd07521">
    <property type="entry name" value="HAD_FCP1-like"/>
    <property type="match status" value="1"/>
</dbReference>
<dbReference type="InterPro" id="IPR011947">
    <property type="entry name" value="FCP1_euk"/>
</dbReference>